<dbReference type="GO" id="GO:0005829">
    <property type="term" value="C:cytosol"/>
    <property type="evidence" value="ECO:0007669"/>
    <property type="project" value="TreeGrafter"/>
</dbReference>
<keyword evidence="6 12" id="KW-0547">Nucleotide-binding</keyword>
<keyword evidence="10 12" id="KW-0630">Potassium</keyword>
<dbReference type="InterPro" id="IPR011611">
    <property type="entry name" value="PfkB_dom"/>
</dbReference>
<evidence type="ECO:0000256" key="2">
    <source>
        <dbReference type="ARBA" id="ARBA00012035"/>
    </source>
</evidence>
<keyword evidence="5 12" id="KW-0479">Metal-binding</keyword>
<evidence type="ECO:0000256" key="10">
    <source>
        <dbReference type="ARBA" id="ARBA00022958"/>
    </source>
</evidence>
<comment type="similarity">
    <text evidence="1">Belongs to the carbohydrate kinase pfkB family.</text>
</comment>
<feature type="binding site" evidence="12">
    <location>
        <position position="228"/>
    </location>
    <ligand>
        <name>K(+)</name>
        <dbReference type="ChEBI" id="CHEBI:29103"/>
    </ligand>
</feature>
<dbReference type="STRING" id="1348253.LK09_14740"/>
<feature type="binding site" evidence="12">
    <location>
        <position position="180"/>
    </location>
    <ligand>
        <name>ATP</name>
        <dbReference type="ChEBI" id="CHEBI:30616"/>
    </ligand>
</feature>
<evidence type="ECO:0000256" key="7">
    <source>
        <dbReference type="ARBA" id="ARBA00022777"/>
    </source>
</evidence>
<dbReference type="InterPro" id="IPR011877">
    <property type="entry name" value="Ribokinase"/>
</dbReference>
<dbReference type="InterPro" id="IPR002173">
    <property type="entry name" value="Carboh/pur_kinase_PfkB_CS"/>
</dbReference>
<dbReference type="InterPro" id="IPR029056">
    <property type="entry name" value="Ribokinase-like"/>
</dbReference>
<feature type="binding site" evidence="12">
    <location>
        <begin position="231"/>
        <end position="232"/>
    </location>
    <ligand>
        <name>ATP</name>
        <dbReference type="ChEBI" id="CHEBI:30616"/>
    </ligand>
</feature>
<feature type="binding site" evidence="12">
    <location>
        <position position="226"/>
    </location>
    <ligand>
        <name>K(+)</name>
        <dbReference type="ChEBI" id="CHEBI:29103"/>
    </ligand>
</feature>
<keyword evidence="7 12" id="KW-0418">Kinase</keyword>
<evidence type="ECO:0000313" key="15">
    <source>
        <dbReference type="Proteomes" id="UP000031030"/>
    </source>
</evidence>
<protein>
    <recommendedName>
        <fullName evidence="3 12">Ribokinase</fullName>
        <shortName evidence="12">RK</shortName>
        <ecNumber evidence="2 12">2.7.1.15</ecNumber>
    </recommendedName>
</protein>
<evidence type="ECO:0000256" key="5">
    <source>
        <dbReference type="ARBA" id="ARBA00022723"/>
    </source>
</evidence>
<keyword evidence="4 12" id="KW-0808">Transferase</keyword>
<evidence type="ECO:0000256" key="9">
    <source>
        <dbReference type="ARBA" id="ARBA00022842"/>
    </source>
</evidence>
<dbReference type="EC" id="2.7.1.15" evidence="2 12"/>
<comment type="cofactor">
    <cofactor evidence="12">
        <name>Mg(2+)</name>
        <dbReference type="ChEBI" id="CHEBI:18420"/>
    </cofactor>
    <text evidence="12">Requires a divalent cation, most likely magnesium in vivo, as an electrophilic catalyst to aid phosphoryl group transfer. It is the chelate of the metal and the nucleotide that is the actual substrate.</text>
</comment>
<dbReference type="GO" id="GO:0004747">
    <property type="term" value="F:ribokinase activity"/>
    <property type="evidence" value="ECO:0007669"/>
    <property type="project" value="UniProtKB-UniRule"/>
</dbReference>
<keyword evidence="8 12" id="KW-0067">ATP-binding</keyword>
<feature type="active site" description="Proton acceptor" evidence="12">
    <location>
        <position position="232"/>
    </location>
</feature>
<evidence type="ECO:0000256" key="3">
    <source>
        <dbReference type="ARBA" id="ARBA00016943"/>
    </source>
</evidence>
<dbReference type="PRINTS" id="PR00990">
    <property type="entry name" value="RIBOKINASE"/>
</dbReference>
<dbReference type="GO" id="GO:0019303">
    <property type="term" value="P:D-ribose catabolic process"/>
    <property type="evidence" value="ECO:0007669"/>
    <property type="project" value="UniProtKB-UniRule"/>
</dbReference>
<comment type="catalytic activity">
    <reaction evidence="12">
        <text>D-ribose + ATP = D-ribose 5-phosphate + ADP + H(+)</text>
        <dbReference type="Rhea" id="RHEA:13697"/>
        <dbReference type="ChEBI" id="CHEBI:15378"/>
        <dbReference type="ChEBI" id="CHEBI:30616"/>
        <dbReference type="ChEBI" id="CHEBI:47013"/>
        <dbReference type="ChEBI" id="CHEBI:78346"/>
        <dbReference type="ChEBI" id="CHEBI:456216"/>
        <dbReference type="EC" id="2.7.1.15"/>
    </reaction>
</comment>
<feature type="binding site" evidence="12">
    <location>
        <begin position="44"/>
        <end position="48"/>
    </location>
    <ligand>
        <name>substrate</name>
    </ligand>
</feature>
<accession>A0A0B2A463</accession>
<name>A0A0B2A463_9MICO</name>
<feature type="binding site" evidence="12">
    <location>
        <position position="139"/>
    </location>
    <ligand>
        <name>substrate</name>
    </ligand>
</feature>
<evidence type="ECO:0000256" key="1">
    <source>
        <dbReference type="ARBA" id="ARBA00005380"/>
    </source>
</evidence>
<comment type="caution">
    <text evidence="14">The sequence shown here is derived from an EMBL/GenBank/DDBJ whole genome shotgun (WGS) entry which is preliminary data.</text>
</comment>
<organism evidence="14 15">
    <name type="scientific">Microbacterium mangrovi</name>
    <dbReference type="NCBI Taxonomy" id="1348253"/>
    <lineage>
        <taxon>Bacteria</taxon>
        <taxon>Bacillati</taxon>
        <taxon>Actinomycetota</taxon>
        <taxon>Actinomycetes</taxon>
        <taxon>Micrococcales</taxon>
        <taxon>Microbacteriaceae</taxon>
        <taxon>Microbacterium</taxon>
    </lineage>
</organism>
<proteinExistence type="inferred from homology"/>
<dbReference type="GO" id="GO:0005524">
    <property type="term" value="F:ATP binding"/>
    <property type="evidence" value="ECO:0007669"/>
    <property type="project" value="UniProtKB-UniRule"/>
</dbReference>
<dbReference type="GO" id="GO:0046872">
    <property type="term" value="F:metal ion binding"/>
    <property type="evidence" value="ECO:0007669"/>
    <property type="project" value="UniProtKB-KW"/>
</dbReference>
<dbReference type="PANTHER" id="PTHR10584:SF166">
    <property type="entry name" value="RIBOKINASE"/>
    <property type="match status" value="1"/>
</dbReference>
<reference evidence="14 15" key="1">
    <citation type="submission" date="2014-11" db="EMBL/GenBank/DDBJ databases">
        <title>Genome sequence of Microbacterium mangrovi MUSC 115(T).</title>
        <authorList>
            <person name="Lee L.-H."/>
        </authorList>
    </citation>
    <scope>NUCLEOTIDE SEQUENCE [LARGE SCALE GENOMIC DNA]</scope>
    <source>
        <strain evidence="14 15">MUSC 115</strain>
    </source>
</reference>
<keyword evidence="15" id="KW-1185">Reference proteome</keyword>
<feature type="domain" description="Carbohydrate kinase PfkB" evidence="13">
    <location>
        <begin position="8"/>
        <end position="272"/>
    </location>
</feature>
<comment type="pathway">
    <text evidence="12">Carbohydrate metabolism; D-ribose degradation; D-ribose 5-phosphate from beta-D-ribopyranose: step 2/2.</text>
</comment>
<feature type="binding site" evidence="12">
    <location>
        <begin position="199"/>
        <end position="204"/>
    </location>
    <ligand>
        <name>ATP</name>
        <dbReference type="ChEBI" id="CHEBI:30616"/>
    </ligand>
</feature>
<dbReference type="PROSITE" id="PS00584">
    <property type="entry name" value="PFKB_KINASES_2"/>
    <property type="match status" value="1"/>
</dbReference>
<comment type="caution">
    <text evidence="12">Lacks conserved residue(s) required for the propagation of feature annotation.</text>
</comment>
<keyword evidence="9 12" id="KW-0460">Magnesium</keyword>
<evidence type="ECO:0000256" key="11">
    <source>
        <dbReference type="ARBA" id="ARBA00023277"/>
    </source>
</evidence>
<comment type="subcellular location">
    <subcellularLocation>
        <location evidence="12">Cytoplasm</location>
    </subcellularLocation>
</comment>
<keyword evidence="12" id="KW-0963">Cytoplasm</keyword>
<dbReference type="SUPFAM" id="SSF53613">
    <property type="entry name" value="Ribokinase-like"/>
    <property type="match status" value="1"/>
</dbReference>
<comment type="activity regulation">
    <text evidence="12">Activated by a monovalent cation that binds near, but not in, the active site. The most likely occupant of the site in vivo is potassium. Ion binding induces a conformational change that may alter substrate affinity.</text>
</comment>
<evidence type="ECO:0000256" key="4">
    <source>
        <dbReference type="ARBA" id="ARBA00022679"/>
    </source>
</evidence>
<dbReference type="UniPathway" id="UPA00916">
    <property type="reaction ID" value="UER00889"/>
</dbReference>
<dbReference type="PANTHER" id="PTHR10584">
    <property type="entry name" value="SUGAR KINASE"/>
    <property type="match status" value="1"/>
</dbReference>
<evidence type="ECO:0000259" key="13">
    <source>
        <dbReference type="Pfam" id="PF00294"/>
    </source>
</evidence>
<evidence type="ECO:0000256" key="8">
    <source>
        <dbReference type="ARBA" id="ARBA00022840"/>
    </source>
</evidence>
<comment type="function">
    <text evidence="12">Catalyzes the phosphorylation of ribose at O-5 in a reaction requiring ATP and magnesium. The resulting D-ribose-5-phosphate can then be used either for sythesis of nucleotides, histidine, and tryptophan, or as a component of the pentose phosphate pathway.</text>
</comment>
<dbReference type="InterPro" id="IPR002139">
    <property type="entry name" value="Ribo/fructo_kinase"/>
</dbReference>
<keyword evidence="11 12" id="KW-0119">Carbohydrate metabolism</keyword>
<dbReference type="CDD" id="cd01174">
    <property type="entry name" value="ribokinase"/>
    <property type="match status" value="1"/>
</dbReference>
<evidence type="ECO:0000313" key="14">
    <source>
        <dbReference type="EMBL" id="KHK96589.1"/>
    </source>
</evidence>
<dbReference type="Proteomes" id="UP000031030">
    <property type="component" value="Unassembled WGS sequence"/>
</dbReference>
<dbReference type="AlphaFoldDB" id="A0A0B2A463"/>
<evidence type="ECO:0000256" key="6">
    <source>
        <dbReference type="ARBA" id="ARBA00022741"/>
    </source>
</evidence>
<dbReference type="HAMAP" id="MF_01987">
    <property type="entry name" value="Ribokinase"/>
    <property type="match status" value="1"/>
</dbReference>
<feature type="binding site" evidence="12">
    <location>
        <begin position="16"/>
        <end position="18"/>
    </location>
    <ligand>
        <name>substrate</name>
    </ligand>
</feature>
<dbReference type="Gene3D" id="3.40.1190.20">
    <property type="match status" value="1"/>
</dbReference>
<sequence length="282" mass="28652">MPTHSAPRITVVGSINVDITSHVQRLPTAGETVGGGTLSREIGGKGSNQAAAAAKLGANVRMIGAVGNDADGQWLLDHLTAAGVDTSAVETVPDPSGTALIVVDEHAENQIAVCPGANAHVRADAVHIEPDEVILTQLEVSRTVVEHLAASRPNYLAVNAAPAQQLPASLIERVDLFIANESEYALMPELDDARLVAVTYGAAGAALLAYGNEIARVAGVPADAVNTVGAGDAFCAALVIALHSEMDPLAALHTACAVGAAAVEHPASQPPLAALEEYVVGS</sequence>
<dbReference type="RefSeq" id="WP_039401015.1">
    <property type="nucleotide sequence ID" value="NZ_JTDK01000014.1"/>
</dbReference>
<feature type="binding site" evidence="12">
    <location>
        <position position="232"/>
    </location>
    <ligand>
        <name>substrate</name>
    </ligand>
</feature>
<comment type="subunit">
    <text evidence="12">Homodimer.</text>
</comment>
<dbReference type="EMBL" id="JTDK01000014">
    <property type="protein sequence ID" value="KHK96589.1"/>
    <property type="molecule type" value="Genomic_DNA"/>
</dbReference>
<feature type="binding site" evidence="12">
    <location>
        <position position="262"/>
    </location>
    <ligand>
        <name>K(+)</name>
        <dbReference type="ChEBI" id="CHEBI:29103"/>
    </ligand>
</feature>
<gene>
    <name evidence="12" type="primary">rbsK</name>
    <name evidence="14" type="ORF">LK09_14740</name>
</gene>
<dbReference type="Pfam" id="PF00294">
    <property type="entry name" value="PfkB"/>
    <property type="match status" value="1"/>
</dbReference>
<comment type="similarity">
    <text evidence="12">Belongs to the carbohydrate kinase PfkB family. Ribokinase subfamily.</text>
</comment>
<evidence type="ECO:0000256" key="12">
    <source>
        <dbReference type="HAMAP-Rule" id="MF_01987"/>
    </source>
</evidence>
<dbReference type="OrthoDB" id="9775849at2"/>
<feature type="binding site" evidence="12">
    <location>
        <position position="265"/>
    </location>
    <ligand>
        <name>K(+)</name>
        <dbReference type="ChEBI" id="CHEBI:29103"/>
    </ligand>
</feature>